<keyword evidence="10" id="KW-1185">Reference proteome</keyword>
<dbReference type="Gene3D" id="1.50.10.150">
    <property type="entry name" value="Voltage-dependent anion channel"/>
    <property type="match status" value="1"/>
</dbReference>
<evidence type="ECO:0000256" key="4">
    <source>
        <dbReference type="ARBA" id="ARBA00022475"/>
    </source>
</evidence>
<accession>A0A550CY72</accession>
<name>A0A550CY72_9AGAR</name>
<keyword evidence="5 8" id="KW-0812">Transmembrane</keyword>
<comment type="caution">
    <text evidence="9">The sequence shown here is derived from an EMBL/GenBank/DDBJ whole genome shotgun (WGS) entry which is preliminary data.</text>
</comment>
<sequence length="475" mass="51528">MLPPLSHSTSLGSVSHHPTKMSMLSRNKTWADVVRNFTPAWFAVNMGTGAISILFHAFPYGNGSSAMNILTLIFFGLNVFLFLIFTAISTARYMLFPGIWSLMIHHPVQSLFLGTFPMGAATILNVAVLCVYEQNGVGGKPLLYFLWACWWLDVLTSIAICFLMIHVMTTAQNHALEKMTAVWLLPVVTLIVASSSGGVIAPSLYAHSASHALITLTLSGVLVAIGLTLALMMLAIYLLRLIVHGLPPTATVISVFLPLGPTGQAAFSILLIGQCFDKFLPVYGGASDLLRLSTTGATLNTICTVIAFVLWSMCTMWTLFAFLSIQNVLRKGPIPFKVPFWGLIFPNGVYANITISLGETFDSGFFRVWGAMYAALTLCMWCYVAFTTIGMVFTKEIFEAPCLEDVDTRRLGRKPATTPCGRALDEQGLPVTPARTSAEVEAQQSSATVYDTPATLSNLDLRLSTVEKAHVAGSS</sequence>
<dbReference type="EMBL" id="VDMD01000001">
    <property type="protein sequence ID" value="TRM69752.1"/>
    <property type="molecule type" value="Genomic_DNA"/>
</dbReference>
<feature type="transmembrane region" description="Helical" evidence="8">
    <location>
        <begin position="40"/>
        <end position="58"/>
    </location>
</feature>
<feature type="transmembrane region" description="Helical" evidence="8">
    <location>
        <begin position="144"/>
        <end position="168"/>
    </location>
</feature>
<keyword evidence="4" id="KW-1003">Cell membrane</keyword>
<keyword evidence="6 8" id="KW-1133">Transmembrane helix</keyword>
<evidence type="ECO:0000256" key="2">
    <source>
        <dbReference type="ARBA" id="ARBA00008566"/>
    </source>
</evidence>
<feature type="transmembrane region" description="Helical" evidence="8">
    <location>
        <begin position="70"/>
        <end position="91"/>
    </location>
</feature>
<dbReference type="GO" id="GO:0005886">
    <property type="term" value="C:plasma membrane"/>
    <property type="evidence" value="ECO:0007669"/>
    <property type="project" value="UniProtKB-SubCell"/>
</dbReference>
<gene>
    <name evidence="9" type="ORF">BD626DRAFT_475162</name>
</gene>
<dbReference type="OrthoDB" id="1099at2759"/>
<dbReference type="InterPro" id="IPR051629">
    <property type="entry name" value="Sulfite_efflux_TDT"/>
</dbReference>
<dbReference type="CDD" id="cd09318">
    <property type="entry name" value="TDT_SSU1"/>
    <property type="match status" value="1"/>
</dbReference>
<feature type="transmembrane region" description="Helical" evidence="8">
    <location>
        <begin position="213"/>
        <end position="239"/>
    </location>
</feature>
<evidence type="ECO:0000256" key="6">
    <source>
        <dbReference type="ARBA" id="ARBA00022989"/>
    </source>
</evidence>
<evidence type="ECO:0000256" key="8">
    <source>
        <dbReference type="SAM" id="Phobius"/>
    </source>
</evidence>
<dbReference type="InterPro" id="IPR004695">
    <property type="entry name" value="SLAC1/Mae1/Ssu1/TehA"/>
</dbReference>
<dbReference type="AlphaFoldDB" id="A0A550CY72"/>
<keyword evidence="7 8" id="KW-0472">Membrane</keyword>
<dbReference type="Pfam" id="PF03595">
    <property type="entry name" value="SLAC1"/>
    <property type="match status" value="1"/>
</dbReference>
<evidence type="ECO:0000256" key="5">
    <source>
        <dbReference type="ARBA" id="ARBA00022692"/>
    </source>
</evidence>
<evidence type="ECO:0000313" key="9">
    <source>
        <dbReference type="EMBL" id="TRM69752.1"/>
    </source>
</evidence>
<dbReference type="Proteomes" id="UP000320762">
    <property type="component" value="Unassembled WGS sequence"/>
</dbReference>
<feature type="transmembrane region" description="Helical" evidence="8">
    <location>
        <begin position="251"/>
        <end position="276"/>
    </location>
</feature>
<feature type="transmembrane region" description="Helical" evidence="8">
    <location>
        <begin position="111"/>
        <end position="132"/>
    </location>
</feature>
<feature type="transmembrane region" description="Helical" evidence="8">
    <location>
        <begin position="180"/>
        <end position="201"/>
    </location>
</feature>
<evidence type="ECO:0000256" key="1">
    <source>
        <dbReference type="ARBA" id="ARBA00004651"/>
    </source>
</evidence>
<feature type="transmembrane region" description="Helical" evidence="8">
    <location>
        <begin position="370"/>
        <end position="393"/>
    </location>
</feature>
<proteinExistence type="inferred from homology"/>
<dbReference type="GO" id="GO:0000319">
    <property type="term" value="F:sulfite transmembrane transporter activity"/>
    <property type="evidence" value="ECO:0007669"/>
    <property type="project" value="TreeGrafter"/>
</dbReference>
<comment type="similarity">
    <text evidence="2">Belongs to the tellurite-resistance/dicarboxylate transporter (TDT) family.</text>
</comment>
<evidence type="ECO:0000256" key="7">
    <source>
        <dbReference type="ARBA" id="ARBA00023136"/>
    </source>
</evidence>
<reference evidence="9 10" key="1">
    <citation type="journal article" date="2019" name="New Phytol.">
        <title>Comparative genomics reveals unique wood-decay strategies and fruiting body development in the Schizophyllaceae.</title>
        <authorList>
            <person name="Almasi E."/>
            <person name="Sahu N."/>
            <person name="Krizsan K."/>
            <person name="Balint B."/>
            <person name="Kovacs G.M."/>
            <person name="Kiss B."/>
            <person name="Cseklye J."/>
            <person name="Drula E."/>
            <person name="Henrissat B."/>
            <person name="Nagy I."/>
            <person name="Chovatia M."/>
            <person name="Adam C."/>
            <person name="LaButti K."/>
            <person name="Lipzen A."/>
            <person name="Riley R."/>
            <person name="Grigoriev I.V."/>
            <person name="Nagy L.G."/>
        </authorList>
    </citation>
    <scope>NUCLEOTIDE SEQUENCE [LARGE SCALE GENOMIC DNA]</scope>
    <source>
        <strain evidence="9 10">NL-1724</strain>
    </source>
</reference>
<evidence type="ECO:0000256" key="3">
    <source>
        <dbReference type="ARBA" id="ARBA00022448"/>
    </source>
</evidence>
<protein>
    <submittedName>
        <fullName evidence="9">Voltage-dependent anion channel-domain-containing protein</fullName>
    </submittedName>
</protein>
<keyword evidence="3" id="KW-0813">Transport</keyword>
<dbReference type="PANTHER" id="PTHR31686:SF3">
    <property type="entry name" value="ACID TRANSPORT PROTEIN, PUTATIVE (AFU_ORTHOLOGUE AFUA_4G09410)-RELATED"/>
    <property type="match status" value="1"/>
</dbReference>
<feature type="transmembrane region" description="Helical" evidence="8">
    <location>
        <begin position="340"/>
        <end position="358"/>
    </location>
</feature>
<dbReference type="InterPro" id="IPR038665">
    <property type="entry name" value="Voltage-dep_anion_channel_sf"/>
</dbReference>
<feature type="transmembrane region" description="Helical" evidence="8">
    <location>
        <begin position="297"/>
        <end position="320"/>
    </location>
</feature>
<evidence type="ECO:0000313" key="10">
    <source>
        <dbReference type="Proteomes" id="UP000320762"/>
    </source>
</evidence>
<dbReference type="PANTHER" id="PTHR31686">
    <property type="match status" value="1"/>
</dbReference>
<organism evidence="9 10">
    <name type="scientific">Schizophyllum amplum</name>
    <dbReference type="NCBI Taxonomy" id="97359"/>
    <lineage>
        <taxon>Eukaryota</taxon>
        <taxon>Fungi</taxon>
        <taxon>Dikarya</taxon>
        <taxon>Basidiomycota</taxon>
        <taxon>Agaricomycotina</taxon>
        <taxon>Agaricomycetes</taxon>
        <taxon>Agaricomycetidae</taxon>
        <taxon>Agaricales</taxon>
        <taxon>Schizophyllaceae</taxon>
        <taxon>Schizophyllum</taxon>
    </lineage>
</organism>
<comment type="subcellular location">
    <subcellularLocation>
        <location evidence="1">Cell membrane</location>
        <topology evidence="1">Multi-pass membrane protein</topology>
    </subcellularLocation>
</comment>